<organism evidence="3 4">
    <name type="scientific">Thauera chlorobenzoica</name>
    <dbReference type="NCBI Taxonomy" id="96773"/>
    <lineage>
        <taxon>Bacteria</taxon>
        <taxon>Pseudomonadati</taxon>
        <taxon>Pseudomonadota</taxon>
        <taxon>Betaproteobacteria</taxon>
        <taxon>Rhodocyclales</taxon>
        <taxon>Zoogloeaceae</taxon>
        <taxon>Thauera</taxon>
    </lineage>
</organism>
<dbReference type="Gene3D" id="1.10.45.10">
    <property type="entry name" value="Vanillyl-alcohol Oxidase, Chain A, domain 4"/>
    <property type="match status" value="1"/>
</dbReference>
<evidence type="ECO:0000313" key="3">
    <source>
        <dbReference type="EMBL" id="APR04433.1"/>
    </source>
</evidence>
<dbReference type="InterPro" id="IPR016166">
    <property type="entry name" value="FAD-bd_PCMH"/>
</dbReference>
<dbReference type="EMBL" id="CP018839">
    <property type="protein sequence ID" value="APR04433.1"/>
    <property type="molecule type" value="Genomic_DNA"/>
</dbReference>
<keyword evidence="1" id="KW-0285">Flavoprotein</keyword>
<evidence type="ECO:0000256" key="1">
    <source>
        <dbReference type="ARBA" id="ARBA00022630"/>
    </source>
</evidence>
<dbReference type="Proteomes" id="UP000185739">
    <property type="component" value="Chromosome"/>
</dbReference>
<dbReference type="Pfam" id="PF01565">
    <property type="entry name" value="FAD_binding_4"/>
    <property type="match status" value="1"/>
</dbReference>
<proteinExistence type="predicted"/>
<dbReference type="GO" id="GO:0008720">
    <property type="term" value="F:D-lactate dehydrogenase (NAD+) activity"/>
    <property type="evidence" value="ECO:0007669"/>
    <property type="project" value="TreeGrafter"/>
</dbReference>
<dbReference type="InterPro" id="IPR036318">
    <property type="entry name" value="FAD-bd_PCMH-like_sf"/>
</dbReference>
<dbReference type="OrthoDB" id="9811557at2"/>
<dbReference type="InterPro" id="IPR016164">
    <property type="entry name" value="FAD-linked_Oxase-like_C"/>
</dbReference>
<dbReference type="STRING" id="96773.Tchl_1574"/>
<evidence type="ECO:0000313" key="4">
    <source>
        <dbReference type="Proteomes" id="UP000185739"/>
    </source>
</evidence>
<dbReference type="InterPro" id="IPR016167">
    <property type="entry name" value="FAD-bd_PCMH_sub1"/>
</dbReference>
<dbReference type="RefSeq" id="WP_075147910.1">
    <property type="nucleotide sequence ID" value="NZ_CP018839.1"/>
</dbReference>
<gene>
    <name evidence="3" type="ORF">Tchl_1574</name>
</gene>
<dbReference type="AlphaFoldDB" id="A0A1H5WI89"/>
<dbReference type="PANTHER" id="PTHR11748:SF114">
    <property type="entry name" value="ARYL-ALCOHOL OXIDASE VANILLYL-ALCOHOL OXIDASE (AFU_ORTHOLOGUE AFUA_3G09500)-RELATED"/>
    <property type="match status" value="1"/>
</dbReference>
<sequence>MKLPKGVSAEDFNAALKEFRLVVGENWVFTGDEDMHLYRDAYSLQWGEPDELVASAAVAPENVEQVQAVVRIASKYRIPLFAISTGKNLGYGGSAPNMAGNVIVDLKRMNKVIEVDDKRNFCIVEPGVSYFDLYKYIHERGFKVMMDVPDPGWGSPLGNAVDHGLGYTWMNYRDHFGSHCGMEVVLPDGEIMRTGMAAIPGSKTWAENKYGYGAYVDGLFAQSNFGIVTKMGFWMQPQPDHFLSGQVKVPKYHDLIPLINGVNKMEDQGLIGHPRYSCPMDPLCMQMEPEIYKPTPELMALNSRPGGSTVEEYQAYAEKQGHEFWNVMLNFYGPKETVYANWEYAKKTVFAAIPGVRFEEIENYAFPLENPEAIKKVRHKVALGIPNMSIFSIGARSAAMPEPGDGHAWFSPIVPRNGEEFIHAHKVFTQAAREMNITSAPISVTNVPMSWQYRTYLYLFPVFVSRSDKERNRKSVDDFNKLIKLAAENGWSEYRTAPIFQDAVAATYSFNNNILLRFQERLKDVIDPHGIMAPGRGGIWPKRYREGA</sequence>
<dbReference type="SUPFAM" id="SSF55103">
    <property type="entry name" value="FAD-linked oxidases, C-terminal domain"/>
    <property type="match status" value="1"/>
</dbReference>
<dbReference type="Gene3D" id="3.30.43.10">
    <property type="entry name" value="Uridine Diphospho-n-acetylenolpyruvylglucosamine Reductase, domain 2"/>
    <property type="match status" value="1"/>
</dbReference>
<dbReference type="GO" id="GO:1903457">
    <property type="term" value="P:lactate catabolic process"/>
    <property type="evidence" value="ECO:0007669"/>
    <property type="project" value="TreeGrafter"/>
</dbReference>
<keyword evidence="4" id="KW-1185">Reference proteome</keyword>
<dbReference type="SUPFAM" id="SSF56176">
    <property type="entry name" value="FAD-binding/transporter-associated domain-like"/>
    <property type="match status" value="1"/>
</dbReference>
<dbReference type="GO" id="GO:0071949">
    <property type="term" value="F:FAD binding"/>
    <property type="evidence" value="ECO:0007669"/>
    <property type="project" value="InterPro"/>
</dbReference>
<dbReference type="InterPro" id="IPR016170">
    <property type="entry name" value="Cytok_DH_C_sf"/>
</dbReference>
<dbReference type="PANTHER" id="PTHR11748">
    <property type="entry name" value="D-LACTATE DEHYDROGENASE"/>
    <property type="match status" value="1"/>
</dbReference>
<dbReference type="InterPro" id="IPR016169">
    <property type="entry name" value="FAD-bd_PCMH_sub2"/>
</dbReference>
<dbReference type="InterPro" id="IPR016171">
    <property type="entry name" value="Vanillyl_alc_oxidase_C-sub2"/>
</dbReference>
<dbReference type="GO" id="GO:0004458">
    <property type="term" value="F:D-lactate dehydrogenase (cytochrome) activity"/>
    <property type="evidence" value="ECO:0007669"/>
    <property type="project" value="TreeGrafter"/>
</dbReference>
<dbReference type="InterPro" id="IPR006094">
    <property type="entry name" value="Oxid_FAD_bind_N"/>
</dbReference>
<accession>A0A1H5WI89</accession>
<reference evidence="3 4" key="1">
    <citation type="submission" date="2016-12" db="EMBL/GenBank/DDBJ databases">
        <title>Complete genome sequence of Thauera chlorobenzoica, a Betaproteobacterium degrading haloaromatics anaerobically to CO2 and halides.</title>
        <authorList>
            <person name="Goris T."/>
            <person name="Mergelsberg M."/>
            <person name="Boll M."/>
        </authorList>
    </citation>
    <scope>NUCLEOTIDE SEQUENCE [LARGE SCALE GENOMIC DNA]</scope>
    <source>
        <strain evidence="3 4">3CB1</strain>
    </source>
</reference>
<dbReference type="KEGG" id="tcl:Tchl_1574"/>
<evidence type="ECO:0000256" key="2">
    <source>
        <dbReference type="ARBA" id="ARBA00022827"/>
    </source>
</evidence>
<keyword evidence="2" id="KW-0274">FAD</keyword>
<dbReference type="PROSITE" id="PS51387">
    <property type="entry name" value="FAD_PCMH"/>
    <property type="match status" value="1"/>
</dbReference>
<dbReference type="Gene3D" id="3.30.465.10">
    <property type="match status" value="1"/>
</dbReference>
<name>A0A1H5WI89_9RHOO</name>
<dbReference type="Gene3D" id="3.40.462.10">
    <property type="entry name" value="FAD-linked oxidases, C-terminal domain"/>
    <property type="match status" value="1"/>
</dbReference>
<protein>
    <submittedName>
        <fullName evidence="3">Putative p-cresol methylhydroxylase subunit</fullName>
    </submittedName>
</protein>